<protein>
    <submittedName>
        <fullName evidence="2">Glycosyltransferase family 4 protein</fullName>
    </submittedName>
</protein>
<dbReference type="CDD" id="cd03801">
    <property type="entry name" value="GT4_PimA-like"/>
    <property type="match status" value="1"/>
</dbReference>
<keyword evidence="3" id="KW-1185">Reference proteome</keyword>
<reference evidence="3" key="1">
    <citation type="journal article" date="2019" name="Int. J. Syst. Evol. Microbiol.">
        <title>The Global Catalogue of Microorganisms (GCM) 10K type strain sequencing project: providing services to taxonomists for standard genome sequencing and annotation.</title>
        <authorList>
            <consortium name="The Broad Institute Genomics Platform"/>
            <consortium name="The Broad Institute Genome Sequencing Center for Infectious Disease"/>
            <person name="Wu L."/>
            <person name="Ma J."/>
        </authorList>
    </citation>
    <scope>NUCLEOTIDE SEQUENCE [LARGE SCALE GENOMIC DNA]</scope>
    <source>
        <strain evidence="3">JCM 18198</strain>
    </source>
</reference>
<dbReference type="PANTHER" id="PTHR46401:SF2">
    <property type="entry name" value="GLYCOSYLTRANSFERASE WBBK-RELATED"/>
    <property type="match status" value="1"/>
</dbReference>
<keyword evidence="1" id="KW-0808">Transferase</keyword>
<gene>
    <name evidence="2" type="ORF">GCM10023230_19980</name>
</gene>
<evidence type="ECO:0000256" key="1">
    <source>
        <dbReference type="ARBA" id="ARBA00022679"/>
    </source>
</evidence>
<comment type="caution">
    <text evidence="2">The sequence shown here is derived from an EMBL/GenBank/DDBJ whole genome shotgun (WGS) entry which is preliminary data.</text>
</comment>
<dbReference type="PANTHER" id="PTHR46401">
    <property type="entry name" value="GLYCOSYLTRANSFERASE WBBK-RELATED"/>
    <property type="match status" value="1"/>
</dbReference>
<evidence type="ECO:0000313" key="3">
    <source>
        <dbReference type="Proteomes" id="UP001500141"/>
    </source>
</evidence>
<name>A0ABP8ZZ95_9FLAO</name>
<dbReference type="Proteomes" id="UP001500141">
    <property type="component" value="Unassembled WGS sequence"/>
</dbReference>
<accession>A0ABP8ZZ95</accession>
<organism evidence="2 3">
    <name type="scientific">Flavobacterium hankyongi</name>
    <dbReference type="NCBI Taxonomy" id="1176532"/>
    <lineage>
        <taxon>Bacteria</taxon>
        <taxon>Pseudomonadati</taxon>
        <taxon>Bacteroidota</taxon>
        <taxon>Flavobacteriia</taxon>
        <taxon>Flavobacteriales</taxon>
        <taxon>Flavobacteriaceae</taxon>
        <taxon>Flavobacterium</taxon>
    </lineage>
</organism>
<evidence type="ECO:0000313" key="2">
    <source>
        <dbReference type="EMBL" id="GAA4769912.1"/>
    </source>
</evidence>
<dbReference type="Gene3D" id="3.40.50.2000">
    <property type="entry name" value="Glycogen Phosphorylase B"/>
    <property type="match status" value="1"/>
</dbReference>
<sequence>MLQLIELFQEQDYKVVFASSAQESEFSFDLNSINIEKKNIELNNSSFDLYIKDLNPDIVLFDRFISEEQFGWRVVENCPNSIRILDTEDLHCLRYARQKAVKKSQKFELEDLLQEETAKREIASIYRCDLSLMVSDFEMVVLQDVFKIDSSLLFYLPMFFDVKNSFKPFKERKDFVFIGNFLHEPNYDAVLQLKSFWSVIKKNLPEVNLNIYGAYSSQKVEQLHNAKEGFLIKGRVDNALKVIENARVLLAPLRFGAGIKGKLLEAMQVGTPSITTQVGAEGITSQEEWNGFVQDNFAEFSEKAIRLYSDEKTWNEMQQKSMGILFKRFNKKDYESNFKLKIEHLTRYITTHRINNFTGNLLLQNQFASTKFMSKWIEEKNKG</sequence>
<dbReference type="SUPFAM" id="SSF53756">
    <property type="entry name" value="UDP-Glycosyltransferase/glycogen phosphorylase"/>
    <property type="match status" value="1"/>
</dbReference>
<dbReference type="Pfam" id="PF13692">
    <property type="entry name" value="Glyco_trans_1_4"/>
    <property type="match status" value="1"/>
</dbReference>
<proteinExistence type="predicted"/>
<dbReference type="EMBL" id="BAABIP010000017">
    <property type="protein sequence ID" value="GAA4769912.1"/>
    <property type="molecule type" value="Genomic_DNA"/>
</dbReference>